<accession>A0A177WNG4</accession>
<name>A0A177WNG4_BATDL</name>
<dbReference type="PROSITE" id="PS50294">
    <property type="entry name" value="WD_REPEATS_REGION"/>
    <property type="match status" value="7"/>
</dbReference>
<feature type="repeat" description="WD" evidence="3">
    <location>
        <begin position="652"/>
        <end position="691"/>
    </location>
</feature>
<dbReference type="AlphaFoldDB" id="A0A177WNG4"/>
<keyword evidence="2" id="KW-0677">Repeat</keyword>
<dbReference type="PROSITE" id="PS50082">
    <property type="entry name" value="WD_REPEATS_2"/>
    <property type="match status" value="7"/>
</dbReference>
<feature type="domain" description="F-box" evidence="4">
    <location>
        <begin position="56"/>
        <end position="102"/>
    </location>
</feature>
<dbReference type="InterPro" id="IPR020472">
    <property type="entry name" value="WD40_PAC1"/>
</dbReference>
<keyword evidence="1 3" id="KW-0853">WD repeat</keyword>
<reference evidence="5 6" key="1">
    <citation type="submission" date="2006-10" db="EMBL/GenBank/DDBJ databases">
        <title>The Genome Sequence of Batrachochytrium dendrobatidis JEL423.</title>
        <authorList>
            <consortium name="The Broad Institute Genome Sequencing Platform"/>
            <person name="Birren B."/>
            <person name="Lander E."/>
            <person name="Galagan J."/>
            <person name="Cuomo C."/>
            <person name="Devon K."/>
            <person name="Jaffe D."/>
            <person name="Butler J."/>
            <person name="Alvarez P."/>
            <person name="Gnerre S."/>
            <person name="Grabherr M."/>
            <person name="Kleber M."/>
            <person name="Mauceli E."/>
            <person name="Brockman W."/>
            <person name="Young S."/>
            <person name="LaButti K."/>
            <person name="Sykes S."/>
            <person name="DeCaprio D."/>
            <person name="Crawford M."/>
            <person name="Koehrsen M."/>
            <person name="Engels R."/>
            <person name="Montgomery P."/>
            <person name="Pearson M."/>
            <person name="Howarth C."/>
            <person name="Larson L."/>
            <person name="White J."/>
            <person name="O'Leary S."/>
            <person name="Kodira C."/>
            <person name="Zeng Q."/>
            <person name="Yandava C."/>
            <person name="Alvarado L."/>
            <person name="Longcore J."/>
            <person name="James T."/>
        </authorList>
    </citation>
    <scope>NUCLEOTIDE SEQUENCE [LARGE SCALE GENOMIC DNA]</scope>
    <source>
        <strain evidence="5 6">JEL423</strain>
    </source>
</reference>
<feature type="repeat" description="WD" evidence="3">
    <location>
        <begin position="693"/>
        <end position="732"/>
    </location>
</feature>
<evidence type="ECO:0000256" key="2">
    <source>
        <dbReference type="ARBA" id="ARBA00022737"/>
    </source>
</evidence>
<dbReference type="InterPro" id="IPR019775">
    <property type="entry name" value="WD40_repeat_CS"/>
</dbReference>
<dbReference type="InterPro" id="IPR001680">
    <property type="entry name" value="WD40_rpt"/>
</dbReference>
<dbReference type="EMBL" id="DS022305">
    <property type="protein sequence ID" value="OAJ40891.1"/>
    <property type="molecule type" value="Genomic_DNA"/>
</dbReference>
<dbReference type="CDD" id="cd00200">
    <property type="entry name" value="WD40"/>
    <property type="match status" value="1"/>
</dbReference>
<dbReference type="InterPro" id="IPR036047">
    <property type="entry name" value="F-box-like_dom_sf"/>
</dbReference>
<dbReference type="Gene3D" id="2.130.10.10">
    <property type="entry name" value="YVTN repeat-like/Quinoprotein amine dehydrogenase"/>
    <property type="match status" value="2"/>
</dbReference>
<feature type="repeat" description="WD" evidence="3">
    <location>
        <begin position="612"/>
        <end position="651"/>
    </location>
</feature>
<dbReference type="PROSITE" id="PS00678">
    <property type="entry name" value="WD_REPEATS_1"/>
    <property type="match status" value="5"/>
</dbReference>
<organism evidence="5 6">
    <name type="scientific">Batrachochytrium dendrobatidis (strain JEL423)</name>
    <dbReference type="NCBI Taxonomy" id="403673"/>
    <lineage>
        <taxon>Eukaryota</taxon>
        <taxon>Fungi</taxon>
        <taxon>Fungi incertae sedis</taxon>
        <taxon>Chytridiomycota</taxon>
        <taxon>Chytridiomycota incertae sedis</taxon>
        <taxon>Chytridiomycetes</taxon>
        <taxon>Rhizophydiales</taxon>
        <taxon>Rhizophydiales incertae sedis</taxon>
        <taxon>Batrachochytrium</taxon>
    </lineage>
</organism>
<dbReference type="InterPro" id="IPR015943">
    <property type="entry name" value="WD40/YVTN_repeat-like_dom_sf"/>
</dbReference>
<dbReference type="SMART" id="SM00320">
    <property type="entry name" value="WD40"/>
    <property type="match status" value="7"/>
</dbReference>
<feature type="repeat" description="WD" evidence="3">
    <location>
        <begin position="572"/>
        <end position="611"/>
    </location>
</feature>
<feature type="repeat" description="WD" evidence="3">
    <location>
        <begin position="532"/>
        <end position="571"/>
    </location>
</feature>
<dbReference type="InterPro" id="IPR001810">
    <property type="entry name" value="F-box_dom"/>
</dbReference>
<dbReference type="VEuPathDB" id="FungiDB:BDEG_24576"/>
<sequence>MDDEGFDEHHSTTVPAKVFMTWSEDQRSELALQLLLSVSSHSLASVTNRLAPLLQKDFVSLLPVELSIHILSYTDARTLGRAARVCRKWRALASENSSWKSSYFRNGWTVNENYLDKLLFQLGFHTSKVPCTSQSHSSSISSLSLQIAASSPAASSSVYPCNTCISENNDLQTVDTCLQFFQNNSDPLASSSLRSTASKLSLPISGLSLPLSQWNPLDSRWSATHQDLTFSTSIGLLNSIDDNCGGSEANNHYTPTTLLSSQNLDTSQAYQASSRHGNNMAPVNCFGSSWKGKQALFTGSTSSLTNDPPASSTGLSMLSTSYAIPVSPNHHPLSSRTHRSDFTNFEDESLSLGDINSPTPHTLGVSLGSNMFGSPNPNTLSSSINAIESKLSNFSMQLPQHNLTNLMGTSSLYSANITSLDRYKHLDWKHIYHQRFLLSRNWRDGIYTARNINAHDEAIYCLQFDEDKIISGSRDDTIKVWDMKSGVCVNTLVGHMASVLCLQYNHNTLISGSSDSTIIVWDLKSCKIIRRLHGHTESVLNLRFNDSVIVSCSKDKTIKVWDTQTGELLRTLHGHRAAINAIQFENGLIVSASGDRTIKIWQMSTGLLIRTLSGHTRGIACVQFDGNIIVSGSSDKTIKVWDAHTGFQLYTLTGHKDLVRTLQFDQHRIVSGSYDETIKVWDIHTGTLLHELVGGHSSRVFKLQFNDSKVVSCSQDQHIIVWDYSQGIDTRYFCR</sequence>
<proteinExistence type="predicted"/>
<dbReference type="Pfam" id="PF00400">
    <property type="entry name" value="WD40"/>
    <property type="match status" value="7"/>
</dbReference>
<dbReference type="Proteomes" id="UP000077115">
    <property type="component" value="Unassembled WGS sequence"/>
</dbReference>
<dbReference type="InterPro" id="IPR042627">
    <property type="entry name" value="FBXW2"/>
</dbReference>
<evidence type="ECO:0000256" key="3">
    <source>
        <dbReference type="PROSITE-ProRule" id="PRU00221"/>
    </source>
</evidence>
<evidence type="ECO:0000256" key="1">
    <source>
        <dbReference type="ARBA" id="ARBA00022574"/>
    </source>
</evidence>
<dbReference type="eggNOG" id="KOG0281">
    <property type="taxonomic scope" value="Eukaryota"/>
</dbReference>
<dbReference type="OrthoDB" id="19711at2759"/>
<dbReference type="InterPro" id="IPR036322">
    <property type="entry name" value="WD40_repeat_dom_sf"/>
</dbReference>
<dbReference type="SUPFAM" id="SSF50978">
    <property type="entry name" value="WD40 repeat-like"/>
    <property type="match status" value="1"/>
</dbReference>
<dbReference type="SUPFAM" id="SSF81383">
    <property type="entry name" value="F-box domain"/>
    <property type="match status" value="1"/>
</dbReference>
<dbReference type="PRINTS" id="PR00320">
    <property type="entry name" value="GPROTEINBRPT"/>
</dbReference>
<dbReference type="PROSITE" id="PS50181">
    <property type="entry name" value="FBOX"/>
    <property type="match status" value="1"/>
</dbReference>
<protein>
    <recommendedName>
        <fullName evidence="4">F-box domain-containing protein</fullName>
    </recommendedName>
</protein>
<dbReference type="PANTHER" id="PTHR44436:SF1">
    <property type="entry name" value="F-BOX_WD REPEAT-CONTAINING PROTEIN 2"/>
    <property type="match status" value="1"/>
</dbReference>
<dbReference type="Gene3D" id="1.20.1280.50">
    <property type="match status" value="1"/>
</dbReference>
<dbReference type="SMART" id="SM00256">
    <property type="entry name" value="FBOX"/>
    <property type="match status" value="1"/>
</dbReference>
<dbReference type="STRING" id="403673.A0A177WNG4"/>
<dbReference type="Pfam" id="PF12937">
    <property type="entry name" value="F-box-like"/>
    <property type="match status" value="1"/>
</dbReference>
<reference evidence="5 6" key="2">
    <citation type="submission" date="2016-05" db="EMBL/GenBank/DDBJ databases">
        <title>Lineage-specific infection strategies underlie the spectrum of fungal disease in amphibians.</title>
        <authorList>
            <person name="Cuomo C.A."/>
            <person name="Farrer R.A."/>
            <person name="James T."/>
            <person name="Longcore J."/>
            <person name="Birren B."/>
        </authorList>
    </citation>
    <scope>NUCLEOTIDE SEQUENCE [LARGE SCALE GENOMIC DNA]</scope>
    <source>
        <strain evidence="5 6">JEL423</strain>
    </source>
</reference>
<evidence type="ECO:0000313" key="6">
    <source>
        <dbReference type="Proteomes" id="UP000077115"/>
    </source>
</evidence>
<feature type="repeat" description="WD" evidence="3">
    <location>
        <begin position="452"/>
        <end position="491"/>
    </location>
</feature>
<evidence type="ECO:0000259" key="4">
    <source>
        <dbReference type="PROSITE" id="PS50181"/>
    </source>
</evidence>
<dbReference type="PANTHER" id="PTHR44436">
    <property type="entry name" value="F-BOX/WD REPEAT-CONTAINING PROTEIN 2"/>
    <property type="match status" value="1"/>
</dbReference>
<evidence type="ECO:0000313" key="5">
    <source>
        <dbReference type="EMBL" id="OAJ40891.1"/>
    </source>
</evidence>
<gene>
    <name evidence="5" type="ORF">BDEG_24576</name>
</gene>
<feature type="repeat" description="WD" evidence="3">
    <location>
        <begin position="492"/>
        <end position="531"/>
    </location>
</feature>